<gene>
    <name evidence="2" type="ORF">GGX14DRAFT_610726</name>
</gene>
<comment type="caution">
    <text evidence="2">The sequence shown here is derived from an EMBL/GenBank/DDBJ whole genome shotgun (WGS) entry which is preliminary data.</text>
</comment>
<reference evidence="2" key="1">
    <citation type="submission" date="2023-03" db="EMBL/GenBank/DDBJ databases">
        <title>Massive genome expansion in bonnet fungi (Mycena s.s.) driven by repeated elements and novel gene families across ecological guilds.</title>
        <authorList>
            <consortium name="Lawrence Berkeley National Laboratory"/>
            <person name="Harder C.B."/>
            <person name="Miyauchi S."/>
            <person name="Viragh M."/>
            <person name="Kuo A."/>
            <person name="Thoen E."/>
            <person name="Andreopoulos B."/>
            <person name="Lu D."/>
            <person name="Skrede I."/>
            <person name="Drula E."/>
            <person name="Henrissat B."/>
            <person name="Morin E."/>
            <person name="Kohler A."/>
            <person name="Barry K."/>
            <person name="LaButti K."/>
            <person name="Morin E."/>
            <person name="Salamov A."/>
            <person name="Lipzen A."/>
            <person name="Mereny Z."/>
            <person name="Hegedus B."/>
            <person name="Baldrian P."/>
            <person name="Stursova M."/>
            <person name="Weitz H."/>
            <person name="Taylor A."/>
            <person name="Grigoriev I.V."/>
            <person name="Nagy L.G."/>
            <person name="Martin F."/>
            <person name="Kauserud H."/>
        </authorList>
    </citation>
    <scope>NUCLEOTIDE SEQUENCE</scope>
    <source>
        <strain evidence="2">9144</strain>
    </source>
</reference>
<dbReference type="EMBL" id="JARJCW010000019">
    <property type="protein sequence ID" value="KAJ7214377.1"/>
    <property type="molecule type" value="Genomic_DNA"/>
</dbReference>
<evidence type="ECO:0000313" key="2">
    <source>
        <dbReference type="EMBL" id="KAJ7214377.1"/>
    </source>
</evidence>
<keyword evidence="3" id="KW-1185">Reference proteome</keyword>
<evidence type="ECO:0000313" key="3">
    <source>
        <dbReference type="Proteomes" id="UP001219525"/>
    </source>
</evidence>
<name>A0AAD6YFL0_9AGAR</name>
<accession>A0AAD6YFL0</accession>
<evidence type="ECO:0000256" key="1">
    <source>
        <dbReference type="SAM" id="MobiDB-lite"/>
    </source>
</evidence>
<dbReference type="PANTHER" id="PTHR46177">
    <property type="entry name" value="INTEGRASE CATALYTIC DOMAIN-CONTAINING PROTEIN"/>
    <property type="match status" value="1"/>
</dbReference>
<dbReference type="PANTHER" id="PTHR46177:SF1">
    <property type="entry name" value="INTEGRASE CATALYTIC DOMAIN-CONTAINING PROTEIN"/>
    <property type="match status" value="1"/>
</dbReference>
<sequence length="495" mass="57665">MGKQPPDEWLHPKVHEYHCKFGHNDVKMAEAIKLDIAKNPAFEGKGYSTSKSSIFRLRGKLGLLGTRQQKKTPGAYDNVVVLIRNLRPAYPTAGARSLVVKLRWEHGIKIPEADLLALLREIEPAEVARRYGARFKRSRFYSAGVMEIWSFDQHDKWKYYGLFLHLCVDPYTGRLVWNQIWWTNRNTALVTGYYLKAARQQKAVPLLTFSDTGRENNGIAKCHSTIRQRLDVSLQGTIQHKWFYDKMNIKSEISWARFRRGFAVGFEQLLNDGEVRGLIMDGRMLLTRLFLFRWLFIPYLQNELDVWTDLQNASIRRSYKHKILPHGIPDEIHNNPEKWGGQNFSVPVPNALLDEMEALWSPPDSPVFELTSPSFNARVQQLYTELGRPVISYDTIWNIFAQLQDRLEQDMQQEEREQVATEFVNLEANFEQDLHLVQDAEVNRDPEEPDDPFFDDRLFTDDENDELDANDKEYEVVLSEDEEEDEVEGLLTQVE</sequence>
<proteinExistence type="predicted"/>
<evidence type="ECO:0008006" key="4">
    <source>
        <dbReference type="Google" id="ProtNLM"/>
    </source>
</evidence>
<protein>
    <recommendedName>
        <fullName evidence="4">Integrase catalytic domain-containing protein</fullName>
    </recommendedName>
</protein>
<feature type="region of interest" description="Disordered" evidence="1">
    <location>
        <begin position="442"/>
        <end position="469"/>
    </location>
</feature>
<organism evidence="2 3">
    <name type="scientific">Mycena pura</name>
    <dbReference type="NCBI Taxonomy" id="153505"/>
    <lineage>
        <taxon>Eukaryota</taxon>
        <taxon>Fungi</taxon>
        <taxon>Dikarya</taxon>
        <taxon>Basidiomycota</taxon>
        <taxon>Agaricomycotina</taxon>
        <taxon>Agaricomycetes</taxon>
        <taxon>Agaricomycetidae</taxon>
        <taxon>Agaricales</taxon>
        <taxon>Marasmiineae</taxon>
        <taxon>Mycenaceae</taxon>
        <taxon>Mycena</taxon>
    </lineage>
</organism>
<dbReference type="Proteomes" id="UP001219525">
    <property type="component" value="Unassembled WGS sequence"/>
</dbReference>
<dbReference type="AlphaFoldDB" id="A0AAD6YFL0"/>